<reference evidence="1 2" key="3">
    <citation type="submission" date="2019-11" db="EMBL/GenBank/DDBJ databases">
        <title>A de novo genome assembly of a pear dwarfing rootstock.</title>
        <authorList>
            <person name="Wang F."/>
            <person name="Wang J."/>
            <person name="Li S."/>
            <person name="Zhang Y."/>
            <person name="Fang M."/>
            <person name="Ma L."/>
            <person name="Zhao Y."/>
            <person name="Jiang S."/>
        </authorList>
    </citation>
    <scope>NUCLEOTIDE SEQUENCE [LARGE SCALE GENOMIC DNA]</scope>
    <source>
        <strain evidence="1">S2</strain>
        <tissue evidence="1">Leaf</tissue>
    </source>
</reference>
<dbReference type="AlphaFoldDB" id="A0A5N5FXI5"/>
<name>A0A5N5FXI5_9ROSA</name>
<accession>A0A5N5FXI5</accession>
<evidence type="ECO:0000313" key="2">
    <source>
        <dbReference type="Proteomes" id="UP000327157"/>
    </source>
</evidence>
<organism evidence="1 2">
    <name type="scientific">Pyrus ussuriensis x Pyrus communis</name>
    <dbReference type="NCBI Taxonomy" id="2448454"/>
    <lineage>
        <taxon>Eukaryota</taxon>
        <taxon>Viridiplantae</taxon>
        <taxon>Streptophyta</taxon>
        <taxon>Embryophyta</taxon>
        <taxon>Tracheophyta</taxon>
        <taxon>Spermatophyta</taxon>
        <taxon>Magnoliopsida</taxon>
        <taxon>eudicotyledons</taxon>
        <taxon>Gunneridae</taxon>
        <taxon>Pentapetalae</taxon>
        <taxon>rosids</taxon>
        <taxon>fabids</taxon>
        <taxon>Rosales</taxon>
        <taxon>Rosaceae</taxon>
        <taxon>Amygdaloideae</taxon>
        <taxon>Maleae</taxon>
        <taxon>Pyrus</taxon>
    </lineage>
</organism>
<dbReference type="Proteomes" id="UP000327157">
    <property type="component" value="Chromosome 14"/>
</dbReference>
<evidence type="ECO:0000313" key="1">
    <source>
        <dbReference type="EMBL" id="KAB2607845.1"/>
    </source>
</evidence>
<gene>
    <name evidence="1" type="ORF">D8674_011013</name>
</gene>
<dbReference type="EMBL" id="SMOL01000553">
    <property type="protein sequence ID" value="KAB2607845.1"/>
    <property type="molecule type" value="Genomic_DNA"/>
</dbReference>
<comment type="caution">
    <text evidence="1">The sequence shown here is derived from an EMBL/GenBank/DDBJ whole genome shotgun (WGS) entry which is preliminary data.</text>
</comment>
<proteinExistence type="predicted"/>
<sequence>MNCDLSQSGRPGIPSPTTEIKCSGLYNPPIVVTFSFYFAFSPSLPRVNSDKAIFGKSRSCTVETYILLLLEARLFPGLLSTGVTSGNVPHGFRALVVCASYEGKSALNA</sequence>
<keyword evidence="2" id="KW-1185">Reference proteome</keyword>
<protein>
    <submittedName>
        <fullName evidence="1">S ribonuclease</fullName>
    </submittedName>
</protein>
<reference evidence="2" key="2">
    <citation type="submission" date="2019-10" db="EMBL/GenBank/DDBJ databases">
        <title>A de novo genome assembly of a pear dwarfing rootstock.</title>
        <authorList>
            <person name="Wang F."/>
            <person name="Wang J."/>
            <person name="Li S."/>
            <person name="Zhang Y."/>
            <person name="Fang M."/>
            <person name="Ma L."/>
            <person name="Zhao Y."/>
            <person name="Jiang S."/>
        </authorList>
    </citation>
    <scope>NUCLEOTIDE SEQUENCE [LARGE SCALE GENOMIC DNA]</scope>
</reference>
<reference evidence="1 2" key="1">
    <citation type="submission" date="2019-09" db="EMBL/GenBank/DDBJ databases">
        <authorList>
            <person name="Ou C."/>
        </authorList>
    </citation>
    <scope>NUCLEOTIDE SEQUENCE [LARGE SCALE GENOMIC DNA]</scope>
    <source>
        <strain evidence="1">S2</strain>
        <tissue evidence="1">Leaf</tissue>
    </source>
</reference>